<protein>
    <submittedName>
        <fullName evidence="1">Uncharacterized protein</fullName>
    </submittedName>
</protein>
<sequence>MASARLIQTAAAMAPPLKRQYTVILATSHHASPTFLHQVQQSSLSPLFVGEHSVFFRKTHLSDWGWSHIFLFAGEDVKFDPVFNIRQSWSFTVDAIEEIAMDETFDAEVMDQHGLMRASGCGVEEPQDLAESLKYWFRPRTNRLWVLTFLDFARPDAQGRYEEHLVESKEQYGLKVHLFGKGSRSMRAFLMSEEHRRLVKLAEKDGEGVSKEEAGLAGVVEESMILTKELRLPSRDQVINRYEWHDGNPYEPFGMDFFG</sequence>
<gene>
    <name evidence="1" type="ORF">H2200_001309</name>
</gene>
<accession>A0AA39CPH2</accession>
<evidence type="ECO:0000313" key="2">
    <source>
        <dbReference type="Proteomes" id="UP001172673"/>
    </source>
</evidence>
<dbReference type="EMBL" id="JAPDRK010000002">
    <property type="protein sequence ID" value="KAJ9615235.1"/>
    <property type="molecule type" value="Genomic_DNA"/>
</dbReference>
<organism evidence="1 2">
    <name type="scientific">Cladophialophora chaetospira</name>
    <dbReference type="NCBI Taxonomy" id="386627"/>
    <lineage>
        <taxon>Eukaryota</taxon>
        <taxon>Fungi</taxon>
        <taxon>Dikarya</taxon>
        <taxon>Ascomycota</taxon>
        <taxon>Pezizomycotina</taxon>
        <taxon>Eurotiomycetes</taxon>
        <taxon>Chaetothyriomycetidae</taxon>
        <taxon>Chaetothyriales</taxon>
        <taxon>Herpotrichiellaceae</taxon>
        <taxon>Cladophialophora</taxon>
    </lineage>
</organism>
<comment type="caution">
    <text evidence="1">The sequence shown here is derived from an EMBL/GenBank/DDBJ whole genome shotgun (WGS) entry which is preliminary data.</text>
</comment>
<keyword evidence="2" id="KW-1185">Reference proteome</keyword>
<name>A0AA39CPH2_9EURO</name>
<dbReference type="Proteomes" id="UP001172673">
    <property type="component" value="Unassembled WGS sequence"/>
</dbReference>
<proteinExistence type="predicted"/>
<evidence type="ECO:0000313" key="1">
    <source>
        <dbReference type="EMBL" id="KAJ9615235.1"/>
    </source>
</evidence>
<reference evidence="1" key="1">
    <citation type="submission" date="2022-10" db="EMBL/GenBank/DDBJ databases">
        <title>Culturing micro-colonial fungi from biological soil crusts in the Mojave desert and describing Neophaeococcomyces mojavensis, and introducing the new genera and species Taxawa tesnikishii.</title>
        <authorList>
            <person name="Kurbessoian T."/>
            <person name="Stajich J.E."/>
        </authorList>
    </citation>
    <scope>NUCLEOTIDE SEQUENCE</scope>
    <source>
        <strain evidence="1">TK_41</strain>
    </source>
</reference>
<dbReference type="AlphaFoldDB" id="A0AA39CPH2"/>